<evidence type="ECO:0000313" key="2">
    <source>
        <dbReference type="Proteomes" id="UP000054166"/>
    </source>
</evidence>
<sequence>MELGKGAITGIREFWDDNDKAEVDTVPVRPSTTADPELMIDLVLSNNDDNSYDQSNQDFDDLYSSDRSQFDEDSEDLTEENHVEKKMKSWPQPAMCGQQLRVKMGKLGDPLWWADSKFEKFKGKVLKLDSRPEFHRMDHLKVHCGQCGVYIVCRTENNMEHFREHCRSLNKFFAAGPLKKAQAEPVVRNMAFPELSHHQDPWITQYLSHSSALLSFEETDTKITATAVSQTVTQRAPIPN</sequence>
<dbReference type="HOGENOM" id="CLU_1156776_0_0_1"/>
<dbReference type="EMBL" id="KN832984">
    <property type="protein sequence ID" value="KIM85634.1"/>
    <property type="molecule type" value="Genomic_DNA"/>
</dbReference>
<gene>
    <name evidence="1" type="ORF">PILCRDRAFT_5305</name>
</gene>
<dbReference type="Proteomes" id="UP000054166">
    <property type="component" value="Unassembled WGS sequence"/>
</dbReference>
<proteinExistence type="predicted"/>
<evidence type="ECO:0000313" key="1">
    <source>
        <dbReference type="EMBL" id="KIM85634.1"/>
    </source>
</evidence>
<accession>A0A0C3G1E6</accession>
<dbReference type="AlphaFoldDB" id="A0A0C3G1E6"/>
<protein>
    <submittedName>
        <fullName evidence="1">Uncharacterized protein</fullName>
    </submittedName>
</protein>
<organism evidence="1 2">
    <name type="scientific">Piloderma croceum (strain F 1598)</name>
    <dbReference type="NCBI Taxonomy" id="765440"/>
    <lineage>
        <taxon>Eukaryota</taxon>
        <taxon>Fungi</taxon>
        <taxon>Dikarya</taxon>
        <taxon>Basidiomycota</taxon>
        <taxon>Agaricomycotina</taxon>
        <taxon>Agaricomycetes</taxon>
        <taxon>Agaricomycetidae</taxon>
        <taxon>Atheliales</taxon>
        <taxon>Atheliaceae</taxon>
        <taxon>Piloderma</taxon>
    </lineage>
</organism>
<reference evidence="1 2" key="1">
    <citation type="submission" date="2014-04" db="EMBL/GenBank/DDBJ databases">
        <authorList>
            <consortium name="DOE Joint Genome Institute"/>
            <person name="Kuo A."/>
            <person name="Tarkka M."/>
            <person name="Buscot F."/>
            <person name="Kohler A."/>
            <person name="Nagy L.G."/>
            <person name="Floudas D."/>
            <person name="Copeland A."/>
            <person name="Barry K.W."/>
            <person name="Cichocki N."/>
            <person name="Veneault-Fourrey C."/>
            <person name="LaButti K."/>
            <person name="Lindquist E.A."/>
            <person name="Lipzen A."/>
            <person name="Lundell T."/>
            <person name="Morin E."/>
            <person name="Murat C."/>
            <person name="Sun H."/>
            <person name="Tunlid A."/>
            <person name="Henrissat B."/>
            <person name="Grigoriev I.V."/>
            <person name="Hibbett D.S."/>
            <person name="Martin F."/>
            <person name="Nordberg H.P."/>
            <person name="Cantor M.N."/>
            <person name="Hua S.X."/>
        </authorList>
    </citation>
    <scope>NUCLEOTIDE SEQUENCE [LARGE SCALE GENOMIC DNA]</scope>
    <source>
        <strain evidence="1 2">F 1598</strain>
    </source>
</reference>
<dbReference type="InParanoid" id="A0A0C3G1E6"/>
<reference evidence="2" key="2">
    <citation type="submission" date="2015-01" db="EMBL/GenBank/DDBJ databases">
        <title>Evolutionary Origins and Diversification of the Mycorrhizal Mutualists.</title>
        <authorList>
            <consortium name="DOE Joint Genome Institute"/>
            <consortium name="Mycorrhizal Genomics Consortium"/>
            <person name="Kohler A."/>
            <person name="Kuo A."/>
            <person name="Nagy L.G."/>
            <person name="Floudas D."/>
            <person name="Copeland A."/>
            <person name="Barry K.W."/>
            <person name="Cichocki N."/>
            <person name="Veneault-Fourrey C."/>
            <person name="LaButti K."/>
            <person name="Lindquist E.A."/>
            <person name="Lipzen A."/>
            <person name="Lundell T."/>
            <person name="Morin E."/>
            <person name="Murat C."/>
            <person name="Riley R."/>
            <person name="Ohm R."/>
            <person name="Sun H."/>
            <person name="Tunlid A."/>
            <person name="Henrissat B."/>
            <person name="Grigoriev I.V."/>
            <person name="Hibbett D.S."/>
            <person name="Martin F."/>
        </authorList>
    </citation>
    <scope>NUCLEOTIDE SEQUENCE [LARGE SCALE GENOMIC DNA]</scope>
    <source>
        <strain evidence="2">F 1598</strain>
    </source>
</reference>
<name>A0A0C3G1E6_PILCF</name>
<keyword evidence="2" id="KW-1185">Reference proteome</keyword>